<proteinExistence type="predicted"/>
<reference evidence="1 2" key="1">
    <citation type="journal article" date="2017" name="Environ. Microbiol.">
        <title>Decay of the glycolytic pathway and adaptation to intranuclear parasitism within Enterocytozoonidae microsporidia.</title>
        <authorList>
            <person name="Wiredu Boakye D."/>
            <person name="Jaroenlak P."/>
            <person name="Prachumwat A."/>
            <person name="Williams T.A."/>
            <person name="Bateman K.S."/>
            <person name="Itsathitphaisarn O."/>
            <person name="Sritunyalucksana K."/>
            <person name="Paszkiewicz K.H."/>
            <person name="Moore K.A."/>
            <person name="Stentiford G.D."/>
            <person name="Williams B.A."/>
        </authorList>
    </citation>
    <scope>NUCLEOTIDE SEQUENCE [LARGE SCALE GENOMIC DNA]</scope>
    <source>
        <strain evidence="2">canceri</strain>
    </source>
</reference>
<name>A0A1X0Q654_9MICR</name>
<dbReference type="AlphaFoldDB" id="A0A1X0Q654"/>
<evidence type="ECO:0000313" key="1">
    <source>
        <dbReference type="EMBL" id="ORD95236.1"/>
    </source>
</evidence>
<dbReference type="EMBL" id="LTAI01001619">
    <property type="protein sequence ID" value="ORD95236.1"/>
    <property type="molecule type" value="Genomic_DNA"/>
</dbReference>
<protein>
    <submittedName>
        <fullName evidence="1">Uncharacterized protein</fullName>
    </submittedName>
</protein>
<accession>A0A1X0Q654</accession>
<evidence type="ECO:0000313" key="2">
    <source>
        <dbReference type="Proteomes" id="UP000192501"/>
    </source>
</evidence>
<dbReference type="VEuPathDB" id="MicrosporidiaDB:A0H76_1108"/>
<sequence>MSNDKECLYSNYCKELRYLSIRNTQKVLKYIFNEGKKQPWFKLNNKPTNIGLILIKDELEDNDVDNFIQKKLNLESIIHLSECNLSLEIIFKHILYDFDKECEDFKGIDMNLLKKYIPMNNINHLFSYSAFIRT</sequence>
<dbReference type="Proteomes" id="UP000192501">
    <property type="component" value="Unassembled WGS sequence"/>
</dbReference>
<comment type="caution">
    <text evidence="1">The sequence shown here is derived from an EMBL/GenBank/DDBJ whole genome shotgun (WGS) entry which is preliminary data.</text>
</comment>
<dbReference type="VEuPathDB" id="MicrosporidiaDB:HERIO_410"/>
<organism evidence="1 2">
    <name type="scientific">Hepatospora eriocheir</name>
    <dbReference type="NCBI Taxonomy" id="1081669"/>
    <lineage>
        <taxon>Eukaryota</taxon>
        <taxon>Fungi</taxon>
        <taxon>Fungi incertae sedis</taxon>
        <taxon>Microsporidia</taxon>
        <taxon>Hepatosporidae</taxon>
        <taxon>Hepatospora</taxon>
    </lineage>
</organism>
<gene>
    <name evidence="1" type="ORF">A0H76_1108</name>
</gene>